<evidence type="ECO:0000259" key="4">
    <source>
        <dbReference type="SMART" id="SM01403"/>
    </source>
</evidence>
<evidence type="ECO:0000256" key="3">
    <source>
        <dbReference type="ARBA" id="ARBA00023274"/>
    </source>
</evidence>
<keyword evidence="2 5" id="KW-0689">Ribosomal protein</keyword>
<comment type="caution">
    <text evidence="5">The sequence shown here is derived from an EMBL/GenBank/DDBJ whole genome shotgun (WGS) entry which is preliminary data.</text>
</comment>
<dbReference type="InterPro" id="IPR001848">
    <property type="entry name" value="Ribosomal_uS10"/>
</dbReference>
<keyword evidence="3" id="KW-0687">Ribonucleoprotein</keyword>
<name>A0A2P6Q7L7_ROSCH</name>
<dbReference type="EMBL" id="PDCK01000043">
    <property type="protein sequence ID" value="PRQ30170.1"/>
    <property type="molecule type" value="Genomic_DNA"/>
</dbReference>
<dbReference type="InterPro" id="IPR027486">
    <property type="entry name" value="Ribosomal_uS10_dom"/>
</dbReference>
<dbReference type="Gramene" id="PRQ30170">
    <property type="protein sequence ID" value="PRQ30170"/>
    <property type="gene ID" value="RchiOBHm_Chr5g0021671"/>
</dbReference>
<dbReference type="AlphaFoldDB" id="A0A2P6Q7L7"/>
<evidence type="ECO:0000313" key="5">
    <source>
        <dbReference type="EMBL" id="PRQ30170.1"/>
    </source>
</evidence>
<organism evidence="5 6">
    <name type="scientific">Rosa chinensis</name>
    <name type="common">China rose</name>
    <dbReference type="NCBI Taxonomy" id="74649"/>
    <lineage>
        <taxon>Eukaryota</taxon>
        <taxon>Viridiplantae</taxon>
        <taxon>Streptophyta</taxon>
        <taxon>Embryophyta</taxon>
        <taxon>Tracheophyta</taxon>
        <taxon>Spermatophyta</taxon>
        <taxon>Magnoliopsida</taxon>
        <taxon>eudicotyledons</taxon>
        <taxon>Gunneridae</taxon>
        <taxon>Pentapetalae</taxon>
        <taxon>rosids</taxon>
        <taxon>fabids</taxon>
        <taxon>Rosales</taxon>
        <taxon>Rosaceae</taxon>
        <taxon>Rosoideae</taxon>
        <taxon>Rosoideae incertae sedis</taxon>
        <taxon>Rosa</taxon>
    </lineage>
</organism>
<protein>
    <submittedName>
        <fullName evidence="5">Putative ribosomal protein S10</fullName>
    </submittedName>
</protein>
<evidence type="ECO:0000256" key="1">
    <source>
        <dbReference type="ARBA" id="ARBA00007102"/>
    </source>
</evidence>
<dbReference type="PANTHER" id="PTHR11700">
    <property type="entry name" value="30S RIBOSOMAL PROTEIN S10 FAMILY MEMBER"/>
    <property type="match status" value="1"/>
</dbReference>
<gene>
    <name evidence="5" type="ORF">RchiOBHm_Chr5g0021671</name>
</gene>
<dbReference type="PRINTS" id="PR00971">
    <property type="entry name" value="RIBOSOMALS10"/>
</dbReference>
<keyword evidence="6" id="KW-1185">Reference proteome</keyword>
<accession>A0A2P6Q7L7</accession>
<dbReference type="Pfam" id="PF00338">
    <property type="entry name" value="Ribosomal_S10"/>
    <property type="match status" value="1"/>
</dbReference>
<dbReference type="STRING" id="74649.A0A2P6Q7L7"/>
<dbReference type="InterPro" id="IPR036838">
    <property type="entry name" value="Ribosomal_uS10_dom_sf"/>
</dbReference>
<comment type="similarity">
    <text evidence="1">Belongs to the universal ribosomal protein uS10 family.</text>
</comment>
<dbReference type="PROSITE" id="PS00361">
    <property type="entry name" value="RIBOSOMAL_S10"/>
    <property type="match status" value="1"/>
</dbReference>
<evidence type="ECO:0000313" key="6">
    <source>
        <dbReference type="Proteomes" id="UP000238479"/>
    </source>
</evidence>
<reference evidence="5 6" key="1">
    <citation type="journal article" date="2018" name="Nat. Genet.">
        <title>The Rosa genome provides new insights in the design of modern roses.</title>
        <authorList>
            <person name="Bendahmane M."/>
        </authorList>
    </citation>
    <scope>NUCLEOTIDE SEQUENCE [LARGE SCALE GENOMIC DNA]</scope>
    <source>
        <strain evidence="6">cv. Old Blush</strain>
    </source>
</reference>
<dbReference type="GO" id="GO:0003735">
    <property type="term" value="F:structural constituent of ribosome"/>
    <property type="evidence" value="ECO:0007669"/>
    <property type="project" value="InterPro"/>
</dbReference>
<dbReference type="Gene3D" id="3.30.70.600">
    <property type="entry name" value="Ribosomal protein S10 domain"/>
    <property type="match status" value="1"/>
</dbReference>
<dbReference type="Proteomes" id="UP000238479">
    <property type="component" value="Chromosome 5"/>
</dbReference>
<dbReference type="GO" id="GO:0006412">
    <property type="term" value="P:translation"/>
    <property type="evidence" value="ECO:0007669"/>
    <property type="project" value="InterPro"/>
</dbReference>
<sequence length="264" mass="28366">MMDAGGRDIWFVRVSLARKLRSERDFICLSRCTEAAASGVGIRSDLDPVVSCGGWRGGRARWIVGSDRWVDGLVEGNGAEADLCRIGVGIAGRNHDGGLGVAEPFRIGGSGSLVGGGLEEGGRAGLFTGLDFRSGFRPYWFGSLMGCGILRCWSISGGMALVVRVRPWGNCGGGGCGEVQLLAWTGGSLGFLERQEHRESTICADLVRGAKDRRLRVKGPVKMPTKVLHITTRKSPCGEGTNTWDRFELRGHKRVIDLFSSPDV</sequence>
<dbReference type="InterPro" id="IPR018268">
    <property type="entry name" value="Ribosomal_uS10_CS"/>
</dbReference>
<dbReference type="SUPFAM" id="SSF54999">
    <property type="entry name" value="Ribosomal protein S10"/>
    <property type="match status" value="1"/>
</dbReference>
<dbReference type="GO" id="GO:0005840">
    <property type="term" value="C:ribosome"/>
    <property type="evidence" value="ECO:0007669"/>
    <property type="project" value="UniProtKB-KW"/>
</dbReference>
<dbReference type="GO" id="GO:0003723">
    <property type="term" value="F:RNA binding"/>
    <property type="evidence" value="ECO:0007669"/>
    <property type="project" value="InterPro"/>
</dbReference>
<feature type="domain" description="Small ribosomal subunit protein uS10" evidence="4">
    <location>
        <begin position="198"/>
        <end position="262"/>
    </location>
</feature>
<dbReference type="SMART" id="SM01403">
    <property type="entry name" value="Ribosomal_S10"/>
    <property type="match status" value="1"/>
</dbReference>
<proteinExistence type="inferred from homology"/>
<dbReference type="GO" id="GO:1990904">
    <property type="term" value="C:ribonucleoprotein complex"/>
    <property type="evidence" value="ECO:0007669"/>
    <property type="project" value="UniProtKB-KW"/>
</dbReference>
<evidence type="ECO:0000256" key="2">
    <source>
        <dbReference type="ARBA" id="ARBA00022980"/>
    </source>
</evidence>